<name>A0A0S4LLD1_9BACT</name>
<reference evidence="4" key="1">
    <citation type="submission" date="2015-10" db="EMBL/GenBank/DDBJ databases">
        <authorList>
            <person name="Luecker S."/>
            <person name="Luecker S."/>
        </authorList>
    </citation>
    <scope>NUCLEOTIDE SEQUENCE [LARGE SCALE GENOMIC DNA]</scope>
</reference>
<feature type="chain" id="PRO_5006624079" description="Lipoprotein" evidence="2">
    <location>
        <begin position="17"/>
        <end position="122"/>
    </location>
</feature>
<dbReference type="STRING" id="1742973.COMA2_40015"/>
<organism evidence="3 4">
    <name type="scientific">Candidatus Nitrospira nitrificans</name>
    <dbReference type="NCBI Taxonomy" id="1742973"/>
    <lineage>
        <taxon>Bacteria</taxon>
        <taxon>Pseudomonadati</taxon>
        <taxon>Nitrospirota</taxon>
        <taxon>Nitrospiria</taxon>
        <taxon>Nitrospirales</taxon>
        <taxon>Nitrospiraceae</taxon>
        <taxon>Nitrospira</taxon>
    </lineage>
</organism>
<dbReference type="RefSeq" id="WP_090899537.1">
    <property type="nucleotide sequence ID" value="NZ_CZPZ01000031.1"/>
</dbReference>
<dbReference type="AlphaFoldDB" id="A0A0S4LLD1"/>
<dbReference type="PROSITE" id="PS51257">
    <property type="entry name" value="PROKAR_LIPOPROTEIN"/>
    <property type="match status" value="1"/>
</dbReference>
<feature type="region of interest" description="Disordered" evidence="1">
    <location>
        <begin position="22"/>
        <end position="51"/>
    </location>
</feature>
<evidence type="ECO:0000256" key="1">
    <source>
        <dbReference type="SAM" id="MobiDB-lite"/>
    </source>
</evidence>
<accession>A0A0S4LLD1</accession>
<evidence type="ECO:0000313" key="3">
    <source>
        <dbReference type="EMBL" id="CUS37769.1"/>
    </source>
</evidence>
<keyword evidence="4" id="KW-1185">Reference proteome</keyword>
<evidence type="ECO:0000313" key="4">
    <source>
        <dbReference type="Proteomes" id="UP000198736"/>
    </source>
</evidence>
<evidence type="ECO:0000256" key="2">
    <source>
        <dbReference type="SAM" id="SignalP"/>
    </source>
</evidence>
<gene>
    <name evidence="3" type="ORF">COMA2_40015</name>
</gene>
<feature type="compositionally biased region" description="Basic and acidic residues" evidence="1">
    <location>
        <begin position="32"/>
        <end position="51"/>
    </location>
</feature>
<sequence length="122" mass="13964">MRLALALLLTLLSACADLKLDQTSDRTGSLSDQEREALQRQAREGAQRSREQYIATTRPALQRKFRREYPTMNEADLELLVNDALEQGLRPEVGHRPDGPIRQPQMDCMSSPWRNSVFSNCY</sequence>
<protein>
    <recommendedName>
        <fullName evidence="5">Lipoprotein</fullName>
    </recommendedName>
</protein>
<keyword evidence="2" id="KW-0732">Signal</keyword>
<feature type="signal peptide" evidence="2">
    <location>
        <begin position="1"/>
        <end position="16"/>
    </location>
</feature>
<proteinExistence type="predicted"/>
<dbReference type="OrthoDB" id="9974325at2"/>
<dbReference type="EMBL" id="CZPZ01000031">
    <property type="protein sequence ID" value="CUS37769.1"/>
    <property type="molecule type" value="Genomic_DNA"/>
</dbReference>
<dbReference type="Proteomes" id="UP000198736">
    <property type="component" value="Unassembled WGS sequence"/>
</dbReference>
<evidence type="ECO:0008006" key="5">
    <source>
        <dbReference type="Google" id="ProtNLM"/>
    </source>
</evidence>